<proteinExistence type="predicted"/>
<reference evidence="2" key="1">
    <citation type="submission" date="2005-08" db="EMBL/GenBank/DDBJ databases">
        <title>Complete sequence of Pelodictyon luteolum DSM 273.</title>
        <authorList>
            <consortium name="US DOE Joint Genome Institute"/>
            <person name="Copeland A."/>
            <person name="Lucas S."/>
            <person name="Lapidus A."/>
            <person name="Barry K."/>
            <person name="Detter J.C."/>
            <person name="Glavina T."/>
            <person name="Hammon N."/>
            <person name="Israni S."/>
            <person name="Pitluck S."/>
            <person name="Bryant D."/>
            <person name="Schmutz J."/>
            <person name="Larimer F."/>
            <person name="Land M."/>
            <person name="Kyrpides N."/>
            <person name="Ivanova N."/>
            <person name="Richardson P."/>
        </authorList>
    </citation>
    <scope>NUCLEOTIDE SEQUENCE [LARGE SCALE GENOMIC DNA]</scope>
    <source>
        <strain evidence="2">DSM 273 / BCRC 81028 / 2530</strain>
    </source>
</reference>
<dbReference type="PANTHER" id="PTHR35810:SF1">
    <property type="entry name" value="CYTOPLASMIC PROTEIN"/>
    <property type="match status" value="1"/>
</dbReference>
<name>Q3B1B5_CHLL3</name>
<dbReference type="AlphaFoldDB" id="Q3B1B5"/>
<dbReference type="Proteomes" id="UP000002709">
    <property type="component" value="Chromosome"/>
</dbReference>
<sequence>MMKEQDARGKILLYSSPDGSLTLDVCLEKESIWLMQKQMSVLFEKNVRTISEHVGSVFQAEGRRGPFVSMLSGVIPLTRPVSKSSTEH</sequence>
<dbReference type="STRING" id="319225.Plut_2024"/>
<dbReference type="KEGG" id="plt:Plut_2024"/>
<dbReference type="eggNOG" id="COG3943">
    <property type="taxonomic scope" value="Bacteria"/>
</dbReference>
<evidence type="ECO:0000313" key="2">
    <source>
        <dbReference type="Proteomes" id="UP000002709"/>
    </source>
</evidence>
<dbReference type="HOGENOM" id="CLU_2466279_0_0_10"/>
<organism evidence="1 2">
    <name type="scientific">Chlorobium luteolum (strain DSM 273 / BCRC 81028 / 2530)</name>
    <name type="common">Pelodictyon luteolum</name>
    <dbReference type="NCBI Taxonomy" id="319225"/>
    <lineage>
        <taxon>Bacteria</taxon>
        <taxon>Pseudomonadati</taxon>
        <taxon>Chlorobiota</taxon>
        <taxon>Chlorobiia</taxon>
        <taxon>Chlorobiales</taxon>
        <taxon>Chlorobiaceae</taxon>
        <taxon>Chlorobium/Pelodictyon group</taxon>
        <taxon>Pelodictyon</taxon>
    </lineage>
</organism>
<dbReference type="EMBL" id="CP000096">
    <property type="protein sequence ID" value="ABB24866.1"/>
    <property type="molecule type" value="Genomic_DNA"/>
</dbReference>
<accession>Q3B1B5</accession>
<evidence type="ECO:0000313" key="1">
    <source>
        <dbReference type="EMBL" id="ABB24866.1"/>
    </source>
</evidence>
<protein>
    <submittedName>
        <fullName evidence="1">Uncharacterized protein</fullName>
    </submittedName>
</protein>
<dbReference type="PANTHER" id="PTHR35810">
    <property type="entry name" value="CYTOPLASMIC PROTEIN-RELATED"/>
    <property type="match status" value="1"/>
</dbReference>
<keyword evidence="2" id="KW-1185">Reference proteome</keyword>
<gene>
    <name evidence="1" type="ordered locus">Plut_2024</name>
</gene>